<proteinExistence type="predicted"/>
<evidence type="ECO:0000256" key="5">
    <source>
        <dbReference type="ARBA" id="ARBA00022630"/>
    </source>
</evidence>
<comment type="catalytic activity">
    <reaction evidence="8">
        <text>dihydrourocanate + A = urocanate + AH2</text>
        <dbReference type="Rhea" id="RHEA:36059"/>
        <dbReference type="ChEBI" id="CHEBI:13193"/>
        <dbReference type="ChEBI" id="CHEBI:17499"/>
        <dbReference type="ChEBI" id="CHEBI:27247"/>
        <dbReference type="ChEBI" id="CHEBI:72991"/>
        <dbReference type="EC" id="1.3.99.33"/>
    </reaction>
</comment>
<comment type="cofactor">
    <cofactor evidence="2">
        <name>FAD</name>
        <dbReference type="ChEBI" id="CHEBI:57692"/>
    </cofactor>
</comment>
<keyword evidence="9" id="KW-0732">Signal</keyword>
<dbReference type="SUPFAM" id="SSF51905">
    <property type="entry name" value="FAD/NAD(P)-binding domain"/>
    <property type="match status" value="1"/>
</dbReference>
<dbReference type="SMART" id="SM00900">
    <property type="entry name" value="FMN_bind"/>
    <property type="match status" value="1"/>
</dbReference>
<dbReference type="InterPro" id="IPR036188">
    <property type="entry name" value="FAD/NAD-bd_sf"/>
</dbReference>
<evidence type="ECO:0000256" key="9">
    <source>
        <dbReference type="SAM" id="SignalP"/>
    </source>
</evidence>
<dbReference type="Gene3D" id="3.90.700.10">
    <property type="entry name" value="Succinate dehydrogenase/fumarate reductase flavoprotein, catalytic domain"/>
    <property type="match status" value="1"/>
</dbReference>
<dbReference type="Pfam" id="PF00890">
    <property type="entry name" value="FAD_binding_2"/>
    <property type="match status" value="1"/>
</dbReference>
<evidence type="ECO:0000256" key="4">
    <source>
        <dbReference type="ARBA" id="ARBA00015872"/>
    </source>
</evidence>
<keyword evidence="7" id="KW-0560">Oxidoreductase</keyword>
<accession>A0A412G4T4</accession>
<evidence type="ECO:0000256" key="7">
    <source>
        <dbReference type="ARBA" id="ARBA00023002"/>
    </source>
</evidence>
<dbReference type="PANTHER" id="PTHR43400:SF10">
    <property type="entry name" value="3-OXOSTEROID 1-DEHYDROGENASE"/>
    <property type="match status" value="1"/>
</dbReference>
<dbReference type="GO" id="GO:0008202">
    <property type="term" value="P:steroid metabolic process"/>
    <property type="evidence" value="ECO:0007669"/>
    <property type="project" value="UniProtKB-ARBA"/>
</dbReference>
<evidence type="ECO:0000256" key="8">
    <source>
        <dbReference type="ARBA" id="ARBA00049922"/>
    </source>
</evidence>
<dbReference type="Proteomes" id="UP000284178">
    <property type="component" value="Unassembled WGS sequence"/>
</dbReference>
<evidence type="ECO:0000313" key="11">
    <source>
        <dbReference type="EMBL" id="RGR75801.1"/>
    </source>
</evidence>
<dbReference type="GO" id="GO:0016020">
    <property type="term" value="C:membrane"/>
    <property type="evidence" value="ECO:0007669"/>
    <property type="project" value="InterPro"/>
</dbReference>
<evidence type="ECO:0000256" key="2">
    <source>
        <dbReference type="ARBA" id="ARBA00001974"/>
    </source>
</evidence>
<dbReference type="GO" id="GO:0010181">
    <property type="term" value="F:FMN binding"/>
    <property type="evidence" value="ECO:0007669"/>
    <property type="project" value="InterPro"/>
</dbReference>
<dbReference type="PRINTS" id="PR00368">
    <property type="entry name" value="FADPNR"/>
</dbReference>
<dbReference type="EC" id="1.3.99.33" evidence="3"/>
<evidence type="ECO:0000256" key="3">
    <source>
        <dbReference type="ARBA" id="ARBA00013137"/>
    </source>
</evidence>
<comment type="cofactor">
    <cofactor evidence="1">
        <name>FMN</name>
        <dbReference type="ChEBI" id="CHEBI:58210"/>
    </cofactor>
</comment>
<dbReference type="SUPFAM" id="SSF56425">
    <property type="entry name" value="Succinate dehydrogenase/fumarate reductase flavoprotein, catalytic domain"/>
    <property type="match status" value="1"/>
</dbReference>
<dbReference type="InterPro" id="IPR050315">
    <property type="entry name" value="FAD-oxidoreductase_2"/>
</dbReference>
<evidence type="ECO:0000256" key="6">
    <source>
        <dbReference type="ARBA" id="ARBA00022827"/>
    </source>
</evidence>
<dbReference type="Gene3D" id="3.90.1010.20">
    <property type="match status" value="1"/>
</dbReference>
<evidence type="ECO:0000259" key="10">
    <source>
        <dbReference type="SMART" id="SM00900"/>
    </source>
</evidence>
<feature type="chain" id="PRO_5019506216" description="Urocanate reductase" evidence="9">
    <location>
        <begin position="22"/>
        <end position="587"/>
    </location>
</feature>
<sequence length="587" mass="61161">MRKRIQIILAALLIFSMTACAKTPAAETEASALSGVQDGVYEGVGTGHGGEVNVEVEIKQEKITQVSVKEHQETAGISDKALETIPAAIVETQSLAVDTVSGATESSNAILEGAAAALTQAKADIELLKTPRETPDTPRETIEKEADIVVIGGGAAGLTAAIEASADGANVILIEKTGSLGGSTALSEGRILAADSVLQREQGIEDSPELFADFMISMGDGLVNEDKLRLIAENSSANIDWLIAQGVSFSDEITTPNPAMKPNRGLIVEGKTGVNLIKPLEARALEQGVEILLETRGTHLIVNDGVIAGVQAEQKNADVTLNAPAVILATGGYDRNPELMQEYSPTYANARTNTGAGNTGDGLIMAREIGANIIGNDSAIAQILPYGGALGELFTYSGLFVSVKGERFMDESSPRPVRTPIVLRETGAPEFFIILDNAGESEGLNAALEDGSAYKADTLEALASLTGMDAERLTASVNRYNELAISGNDEDFGKAAELMSEVTAAPYYAVRCTMNTAGTFGGPQTNLKYEVLDTTGQAIPGLYAAGEVSTGDLINKEYPGSGTSIANCINSGRIAAASALAYGKTLK</sequence>
<dbReference type="PROSITE" id="PS51257">
    <property type="entry name" value="PROKAR_LIPOPROTEIN"/>
    <property type="match status" value="1"/>
</dbReference>
<dbReference type="EMBL" id="QRUP01000003">
    <property type="protein sequence ID" value="RGR75801.1"/>
    <property type="molecule type" value="Genomic_DNA"/>
</dbReference>
<keyword evidence="6" id="KW-0274">FAD</keyword>
<keyword evidence="12" id="KW-1185">Reference proteome</keyword>
<dbReference type="Gene3D" id="3.50.50.60">
    <property type="entry name" value="FAD/NAD(P)-binding domain"/>
    <property type="match status" value="1"/>
</dbReference>
<evidence type="ECO:0000313" key="12">
    <source>
        <dbReference type="Proteomes" id="UP000284178"/>
    </source>
</evidence>
<dbReference type="InterPro" id="IPR007329">
    <property type="entry name" value="FMN-bd"/>
</dbReference>
<dbReference type="InterPro" id="IPR027477">
    <property type="entry name" value="Succ_DH/fumarate_Rdtase_cat_sf"/>
</dbReference>
<comment type="caution">
    <text evidence="11">The sequence shown here is derived from an EMBL/GenBank/DDBJ whole genome shotgun (WGS) entry which is preliminary data.</text>
</comment>
<keyword evidence="5" id="KW-0285">Flavoprotein</keyword>
<gene>
    <name evidence="11" type="ORF">DWY25_03450</name>
</gene>
<dbReference type="GO" id="GO:0033765">
    <property type="term" value="F:steroid dehydrogenase activity, acting on the CH-CH group of donors"/>
    <property type="evidence" value="ECO:0007669"/>
    <property type="project" value="UniProtKB-ARBA"/>
</dbReference>
<feature type="domain" description="FMN-binding" evidence="10">
    <location>
        <begin position="47"/>
        <end position="121"/>
    </location>
</feature>
<organism evidence="11 12">
    <name type="scientific">Holdemania filiformis</name>
    <dbReference type="NCBI Taxonomy" id="61171"/>
    <lineage>
        <taxon>Bacteria</taxon>
        <taxon>Bacillati</taxon>
        <taxon>Bacillota</taxon>
        <taxon>Erysipelotrichia</taxon>
        <taxon>Erysipelotrichales</taxon>
        <taxon>Erysipelotrichaceae</taxon>
        <taxon>Holdemania</taxon>
    </lineage>
</organism>
<dbReference type="Pfam" id="PF04205">
    <property type="entry name" value="FMN_bind"/>
    <property type="match status" value="1"/>
</dbReference>
<reference evidence="11 12" key="1">
    <citation type="submission" date="2018-08" db="EMBL/GenBank/DDBJ databases">
        <title>A genome reference for cultivated species of the human gut microbiota.</title>
        <authorList>
            <person name="Zou Y."/>
            <person name="Xue W."/>
            <person name="Luo G."/>
        </authorList>
    </citation>
    <scope>NUCLEOTIDE SEQUENCE [LARGE SCALE GENOMIC DNA]</scope>
    <source>
        <strain evidence="11 12">AF24-29</strain>
    </source>
</reference>
<name>A0A412G4T4_9FIRM</name>
<evidence type="ECO:0000256" key="1">
    <source>
        <dbReference type="ARBA" id="ARBA00001917"/>
    </source>
</evidence>
<dbReference type="RefSeq" id="WP_117893705.1">
    <property type="nucleotide sequence ID" value="NZ_CABJCV010000003.1"/>
</dbReference>
<protein>
    <recommendedName>
        <fullName evidence="4">Urocanate reductase</fullName>
        <ecNumber evidence="3">1.3.99.33</ecNumber>
    </recommendedName>
</protein>
<dbReference type="PANTHER" id="PTHR43400">
    <property type="entry name" value="FUMARATE REDUCTASE"/>
    <property type="match status" value="1"/>
</dbReference>
<dbReference type="InterPro" id="IPR003953">
    <property type="entry name" value="FAD-dep_OxRdtase_2_FAD-bd"/>
</dbReference>
<feature type="signal peptide" evidence="9">
    <location>
        <begin position="1"/>
        <end position="21"/>
    </location>
</feature>
<dbReference type="AlphaFoldDB" id="A0A412G4T4"/>
<dbReference type="GeneID" id="83014462"/>